<feature type="region of interest" description="Disordered" evidence="1">
    <location>
        <begin position="1"/>
        <end position="37"/>
    </location>
</feature>
<sequence>MGADSEGEVTEDVEEKKEQDVSSMFSSNRKLHRRGRNDVPRVGSMCVVDLVWIKLVMEQTEQWRL</sequence>
<organism evidence="2 3">
    <name type="scientific">Ensete ventricosum</name>
    <name type="common">Abyssinian banana</name>
    <name type="synonym">Musa ensete</name>
    <dbReference type="NCBI Taxonomy" id="4639"/>
    <lineage>
        <taxon>Eukaryota</taxon>
        <taxon>Viridiplantae</taxon>
        <taxon>Streptophyta</taxon>
        <taxon>Embryophyta</taxon>
        <taxon>Tracheophyta</taxon>
        <taxon>Spermatophyta</taxon>
        <taxon>Magnoliopsida</taxon>
        <taxon>Liliopsida</taxon>
        <taxon>Zingiberales</taxon>
        <taxon>Musaceae</taxon>
        <taxon>Ensete</taxon>
    </lineage>
</organism>
<gene>
    <name evidence="2" type="ORF">B296_00043681</name>
</gene>
<protein>
    <submittedName>
        <fullName evidence="2">Uncharacterized protein</fullName>
    </submittedName>
</protein>
<dbReference type="EMBL" id="AMZH03007136">
    <property type="protein sequence ID" value="RRT62069.1"/>
    <property type="molecule type" value="Genomic_DNA"/>
</dbReference>
<reference evidence="2 3" key="1">
    <citation type="journal article" date="2014" name="Agronomy (Basel)">
        <title>A Draft Genome Sequence for Ensete ventricosum, the Drought-Tolerant Tree Against Hunger.</title>
        <authorList>
            <person name="Harrison J."/>
            <person name="Moore K.A."/>
            <person name="Paszkiewicz K."/>
            <person name="Jones T."/>
            <person name="Grant M."/>
            <person name="Ambacheew D."/>
            <person name="Muzemil S."/>
            <person name="Studholme D.J."/>
        </authorList>
    </citation>
    <scope>NUCLEOTIDE SEQUENCE [LARGE SCALE GENOMIC DNA]</scope>
</reference>
<comment type="caution">
    <text evidence="2">The sequence shown here is derived from an EMBL/GenBank/DDBJ whole genome shotgun (WGS) entry which is preliminary data.</text>
</comment>
<evidence type="ECO:0000313" key="3">
    <source>
        <dbReference type="Proteomes" id="UP000287651"/>
    </source>
</evidence>
<dbReference type="AlphaFoldDB" id="A0A426ZDN2"/>
<evidence type="ECO:0000313" key="2">
    <source>
        <dbReference type="EMBL" id="RRT62069.1"/>
    </source>
</evidence>
<proteinExistence type="predicted"/>
<accession>A0A426ZDN2</accession>
<feature type="non-terminal residue" evidence="2">
    <location>
        <position position="65"/>
    </location>
</feature>
<evidence type="ECO:0000256" key="1">
    <source>
        <dbReference type="SAM" id="MobiDB-lite"/>
    </source>
</evidence>
<name>A0A426ZDN2_ENSVE</name>
<feature type="compositionally biased region" description="Acidic residues" evidence="1">
    <location>
        <begin position="1"/>
        <end position="13"/>
    </location>
</feature>
<dbReference type="Proteomes" id="UP000287651">
    <property type="component" value="Unassembled WGS sequence"/>
</dbReference>